<dbReference type="Gene3D" id="1.10.510.10">
    <property type="entry name" value="Transferase(Phosphotransferase) domain 1"/>
    <property type="match status" value="1"/>
</dbReference>
<evidence type="ECO:0000256" key="4">
    <source>
        <dbReference type="ARBA" id="ARBA00022840"/>
    </source>
</evidence>
<evidence type="ECO:0000259" key="7">
    <source>
        <dbReference type="PROSITE" id="PS50011"/>
    </source>
</evidence>
<dbReference type="PROSITE" id="PS00107">
    <property type="entry name" value="PROTEIN_KINASE_ATP"/>
    <property type="match status" value="1"/>
</dbReference>
<feature type="binding site" evidence="5">
    <location>
        <position position="101"/>
    </location>
    <ligand>
        <name>ATP</name>
        <dbReference type="ChEBI" id="CHEBI:30616"/>
    </ligand>
</feature>
<keyword evidence="6" id="KW-0175">Coiled coil</keyword>
<dbReference type="Gene3D" id="1.25.40.10">
    <property type="entry name" value="Tetratricopeptide repeat domain"/>
    <property type="match status" value="1"/>
</dbReference>
<keyword evidence="4 5" id="KW-0067">ATP-binding</keyword>
<evidence type="ECO:0000256" key="5">
    <source>
        <dbReference type="PROSITE-ProRule" id="PRU10141"/>
    </source>
</evidence>
<dbReference type="Proteomes" id="UP000316921">
    <property type="component" value="Chromosome"/>
</dbReference>
<gene>
    <name evidence="8" type="primary">pknB_20</name>
    <name evidence="8" type="ORF">Pla133_34440</name>
</gene>
<dbReference type="AlphaFoldDB" id="A0A518BMZ2"/>
<evidence type="ECO:0000256" key="6">
    <source>
        <dbReference type="SAM" id="Coils"/>
    </source>
</evidence>
<dbReference type="SUPFAM" id="SSF48452">
    <property type="entry name" value="TPR-like"/>
    <property type="match status" value="1"/>
</dbReference>
<dbReference type="Gene3D" id="3.30.200.20">
    <property type="entry name" value="Phosphorylase Kinase, domain 1"/>
    <property type="match status" value="1"/>
</dbReference>
<dbReference type="RefSeq" id="WP_145067280.1">
    <property type="nucleotide sequence ID" value="NZ_CP036287.1"/>
</dbReference>
<evidence type="ECO:0000313" key="8">
    <source>
        <dbReference type="EMBL" id="QDU68348.1"/>
    </source>
</evidence>
<dbReference type="SUPFAM" id="SSF56112">
    <property type="entry name" value="Protein kinase-like (PK-like)"/>
    <property type="match status" value="1"/>
</dbReference>
<name>A0A518BMZ2_9BACT</name>
<feature type="coiled-coil region" evidence="6">
    <location>
        <begin position="426"/>
        <end position="460"/>
    </location>
</feature>
<keyword evidence="9" id="KW-1185">Reference proteome</keyword>
<evidence type="ECO:0000256" key="1">
    <source>
        <dbReference type="ARBA" id="ARBA00022679"/>
    </source>
</evidence>
<feature type="domain" description="Protein kinase" evidence="7">
    <location>
        <begin position="72"/>
        <end position="367"/>
    </location>
</feature>
<dbReference type="Pfam" id="PF00069">
    <property type="entry name" value="Pkinase"/>
    <property type="match status" value="1"/>
</dbReference>
<evidence type="ECO:0000313" key="9">
    <source>
        <dbReference type="Proteomes" id="UP000316921"/>
    </source>
</evidence>
<dbReference type="CDD" id="cd14014">
    <property type="entry name" value="STKc_PknB_like"/>
    <property type="match status" value="1"/>
</dbReference>
<dbReference type="KEGG" id="pbap:Pla133_34440"/>
<dbReference type="InterPro" id="IPR008271">
    <property type="entry name" value="Ser/Thr_kinase_AS"/>
</dbReference>
<dbReference type="PANTHER" id="PTHR43289">
    <property type="entry name" value="MITOGEN-ACTIVATED PROTEIN KINASE KINASE KINASE 20-RELATED"/>
    <property type="match status" value="1"/>
</dbReference>
<dbReference type="SMART" id="SM00220">
    <property type="entry name" value="S_TKc"/>
    <property type="match status" value="1"/>
</dbReference>
<dbReference type="InterPro" id="IPR011009">
    <property type="entry name" value="Kinase-like_dom_sf"/>
</dbReference>
<keyword evidence="3 8" id="KW-0418">Kinase</keyword>
<accession>A0A518BMZ2</accession>
<dbReference type="PROSITE" id="PS00108">
    <property type="entry name" value="PROTEIN_KINASE_ST"/>
    <property type="match status" value="1"/>
</dbReference>
<proteinExistence type="predicted"/>
<dbReference type="InterPro" id="IPR011990">
    <property type="entry name" value="TPR-like_helical_dom_sf"/>
</dbReference>
<protein>
    <submittedName>
        <fullName evidence="8">Serine/threonine-protein kinase PknB</fullName>
        <ecNumber evidence="8">2.7.11.1</ecNumber>
    </submittedName>
</protein>
<dbReference type="InterPro" id="IPR017441">
    <property type="entry name" value="Protein_kinase_ATP_BS"/>
</dbReference>
<dbReference type="PROSITE" id="PS50011">
    <property type="entry name" value="PROTEIN_KINASE_DOM"/>
    <property type="match status" value="1"/>
</dbReference>
<dbReference type="InterPro" id="IPR000719">
    <property type="entry name" value="Prot_kinase_dom"/>
</dbReference>
<reference evidence="8 9" key="1">
    <citation type="submission" date="2019-02" db="EMBL/GenBank/DDBJ databases">
        <title>Deep-cultivation of Planctomycetes and their phenomic and genomic characterization uncovers novel biology.</title>
        <authorList>
            <person name="Wiegand S."/>
            <person name="Jogler M."/>
            <person name="Boedeker C."/>
            <person name="Pinto D."/>
            <person name="Vollmers J."/>
            <person name="Rivas-Marin E."/>
            <person name="Kohn T."/>
            <person name="Peeters S.H."/>
            <person name="Heuer A."/>
            <person name="Rast P."/>
            <person name="Oberbeckmann S."/>
            <person name="Bunk B."/>
            <person name="Jeske O."/>
            <person name="Meyerdierks A."/>
            <person name="Storesund J.E."/>
            <person name="Kallscheuer N."/>
            <person name="Luecker S."/>
            <person name="Lage O.M."/>
            <person name="Pohl T."/>
            <person name="Merkel B.J."/>
            <person name="Hornburger P."/>
            <person name="Mueller R.-W."/>
            <person name="Bruemmer F."/>
            <person name="Labrenz M."/>
            <person name="Spormann A.M."/>
            <person name="Op den Camp H."/>
            <person name="Overmann J."/>
            <person name="Amann R."/>
            <person name="Jetten M.S.M."/>
            <person name="Mascher T."/>
            <person name="Medema M.H."/>
            <person name="Devos D.P."/>
            <person name="Kaster A.-K."/>
            <person name="Ovreas L."/>
            <person name="Rohde M."/>
            <person name="Galperin M.Y."/>
            <person name="Jogler C."/>
        </authorList>
    </citation>
    <scope>NUCLEOTIDE SEQUENCE [LARGE SCALE GENOMIC DNA]</scope>
    <source>
        <strain evidence="8 9">Pla133</strain>
    </source>
</reference>
<keyword evidence="1 8" id="KW-0808">Transferase</keyword>
<evidence type="ECO:0000256" key="3">
    <source>
        <dbReference type="ARBA" id="ARBA00022777"/>
    </source>
</evidence>
<dbReference type="PANTHER" id="PTHR43289:SF6">
    <property type="entry name" value="SERINE_THREONINE-PROTEIN KINASE NEKL-3"/>
    <property type="match status" value="1"/>
</dbReference>
<sequence>MTSPLSPSDLDRVLGACLEALELEGPTAVDSACAAHPDLADALRRRVALLVTANLIDLSEGPDGLPDRVGDFELLERLGSGAMALVLRARQVSTGRDVALKFVRPEQLLFPGARERFRREVELSARLHHPAILPVLAFGEERGLPWFALELVHGASLDRVLDVLRTRFGTADAIDPAALPEIVRECTPAALRVGEAQRPPRSWSRFALEIANAVVTALTHAHAHGVLHRDIKPSNVMLGLDGRVYLTDFGLASAPDTATLTTAGSAVGSVPYMAPETLAGEGSDVRGDVYSAGATLYELLTLHRPFESASPAALVSRILLGTPDTPRRHSRRLSGDHEAVLLRALERDPKRRYPTAAALGEDIQNLLALRPTAARPAGAGARLAQLVRRRPAASTAVALAALLVVGIPTSVAVVQSRARGELARINAQLETALAGERSERERADQNLERATRAVEVMLRETGDALLDEVPLMQRVESTLLARAREVLDELTPSDTSAPRHVLQTCEIELASAVVEYEGGAIEEAQALLDQARARLDERPDCLTSDPQRTRALQVSLLRWLGRLQERRDPLRAQELLTAAVAIELDASQVHAREEQLLARASLQEVLAGQGRREEAVEQLDLALAQLDELGQQLDLDRVRGLRAKLLSRRANQAAIVGNDDAARSDFERAIADLDAIIAGDPEAARAMADAVALRISLAGPLLRTGDAAQALVVLERARVDGERLLAQFPLAQSFRVKQAGLLINLGVVREAQGDTLGCEAAWRAAADQARVLMAETEPTNEALLQAGLAFGNLASNRRAAEAYDEAIDLSHEAQTTLARALALMPGDVLRARALEFALLTRAHSLVALERTDEVREAIEQAAAAAPRDALAQRALVDGWLALSQTVEGDTAKAYVERAFATLEGAVELGWYVPGELEGNPDFEPMWSLPDWPPGIAR</sequence>
<dbReference type="GO" id="GO:0004674">
    <property type="term" value="F:protein serine/threonine kinase activity"/>
    <property type="evidence" value="ECO:0007669"/>
    <property type="project" value="UniProtKB-EC"/>
</dbReference>
<keyword evidence="2 5" id="KW-0547">Nucleotide-binding</keyword>
<organism evidence="8 9">
    <name type="scientific">Engelhardtia mirabilis</name>
    <dbReference type="NCBI Taxonomy" id="2528011"/>
    <lineage>
        <taxon>Bacteria</taxon>
        <taxon>Pseudomonadati</taxon>
        <taxon>Planctomycetota</taxon>
        <taxon>Planctomycetia</taxon>
        <taxon>Planctomycetia incertae sedis</taxon>
        <taxon>Engelhardtia</taxon>
    </lineage>
</organism>
<dbReference type="EMBL" id="CP036287">
    <property type="protein sequence ID" value="QDU68348.1"/>
    <property type="molecule type" value="Genomic_DNA"/>
</dbReference>
<dbReference type="EC" id="2.7.11.1" evidence="8"/>
<evidence type="ECO:0000256" key="2">
    <source>
        <dbReference type="ARBA" id="ARBA00022741"/>
    </source>
</evidence>
<dbReference type="GO" id="GO:0005524">
    <property type="term" value="F:ATP binding"/>
    <property type="evidence" value="ECO:0007669"/>
    <property type="project" value="UniProtKB-UniRule"/>
</dbReference>